<proteinExistence type="predicted"/>
<organism evidence="1">
    <name type="scientific">viral metagenome</name>
    <dbReference type="NCBI Taxonomy" id="1070528"/>
    <lineage>
        <taxon>unclassified sequences</taxon>
        <taxon>metagenomes</taxon>
        <taxon>organismal metagenomes</taxon>
    </lineage>
</organism>
<protein>
    <submittedName>
        <fullName evidence="1">Uncharacterized protein</fullName>
    </submittedName>
</protein>
<dbReference type="AlphaFoldDB" id="A0A6C0KPG2"/>
<sequence length="77" mass="8797">MSKPRSLAKNLCRCIKHVRKTVKVRKGQNKSAKGREQAAIGICVKSVLQTKGKTMKRFQCLPKPVLQTQPLRRTRPR</sequence>
<evidence type="ECO:0000313" key="1">
    <source>
        <dbReference type="EMBL" id="QHU18590.1"/>
    </source>
</evidence>
<accession>A0A6C0KPG2</accession>
<dbReference type="EMBL" id="MN740936">
    <property type="protein sequence ID" value="QHU18590.1"/>
    <property type="molecule type" value="Genomic_DNA"/>
</dbReference>
<reference evidence="1" key="1">
    <citation type="journal article" date="2020" name="Nature">
        <title>Giant virus diversity and host interactions through global metagenomics.</title>
        <authorList>
            <person name="Schulz F."/>
            <person name="Roux S."/>
            <person name="Paez-Espino D."/>
            <person name="Jungbluth S."/>
            <person name="Walsh D.A."/>
            <person name="Denef V.J."/>
            <person name="McMahon K.D."/>
            <person name="Konstantinidis K.T."/>
            <person name="Eloe-Fadrosh E.A."/>
            <person name="Kyrpides N.C."/>
            <person name="Woyke T."/>
        </authorList>
    </citation>
    <scope>NUCLEOTIDE SEQUENCE</scope>
    <source>
        <strain evidence="1">GVMAG-S-3300013006-158</strain>
    </source>
</reference>
<name>A0A6C0KPG2_9ZZZZ</name>